<feature type="transmembrane region" description="Helical" evidence="1">
    <location>
        <begin position="93"/>
        <end position="112"/>
    </location>
</feature>
<evidence type="ECO:0000313" key="2">
    <source>
        <dbReference type="EMBL" id="SDT56965.1"/>
    </source>
</evidence>
<dbReference type="InterPro" id="IPR010266">
    <property type="entry name" value="NnrS"/>
</dbReference>
<dbReference type="AlphaFoldDB" id="A0A1H2BFB7"/>
<keyword evidence="1" id="KW-0812">Transmembrane</keyword>
<name>A0A1H2BFB7_9BRAD</name>
<gene>
    <name evidence="2" type="ORF">SAMN05444158_7123</name>
</gene>
<dbReference type="Pfam" id="PF05940">
    <property type="entry name" value="NnrS"/>
    <property type="match status" value="1"/>
</dbReference>
<feature type="transmembrane region" description="Helical" evidence="1">
    <location>
        <begin position="329"/>
        <end position="350"/>
    </location>
</feature>
<evidence type="ECO:0000313" key="3">
    <source>
        <dbReference type="Proteomes" id="UP000243904"/>
    </source>
</evidence>
<accession>A0A1H2BFB7</accession>
<keyword evidence="3" id="KW-1185">Reference proteome</keyword>
<feature type="transmembrane region" description="Helical" evidence="1">
    <location>
        <begin position="62"/>
        <end position="81"/>
    </location>
</feature>
<feature type="transmembrane region" description="Helical" evidence="1">
    <location>
        <begin position="21"/>
        <end position="42"/>
    </location>
</feature>
<organism evidence="2 3">
    <name type="scientific">Bradyrhizobium canariense</name>
    <dbReference type="NCBI Taxonomy" id="255045"/>
    <lineage>
        <taxon>Bacteria</taxon>
        <taxon>Pseudomonadati</taxon>
        <taxon>Pseudomonadota</taxon>
        <taxon>Alphaproteobacteria</taxon>
        <taxon>Hyphomicrobiales</taxon>
        <taxon>Nitrobacteraceae</taxon>
        <taxon>Bradyrhizobium</taxon>
    </lineage>
</organism>
<feature type="transmembrane region" description="Helical" evidence="1">
    <location>
        <begin position="362"/>
        <end position="386"/>
    </location>
</feature>
<feature type="transmembrane region" description="Helical" evidence="1">
    <location>
        <begin position="269"/>
        <end position="289"/>
    </location>
</feature>
<sequence length="391" mass="41731">MSIPRLRDYQGPALFSYGFRPFFLFGSIYAGAIILVWLPVFYGQLGLGTAFAPRDWHVHEMLFGYIAAVVAGFLLTAVPNWTGRLPLQGRPLIMLFSVWVAGRIAVSASAWLGWAPAAVIDGAFLVLLAAAAAREIVAGRKWDSLKVVAIISLLALANLAFHLEDHFTGLAEYSTRAGIAVVIVLIALIGGRIIPSFTRNWLAKRAPGRLPVPFGRFDAATIGLSAIVLALWVARPLNRTTGALLLACGCLHIVRLARWTGYRTFPDRLVLILHVAYAFVPAGFILSALSAFDLVLPSAGIHAWTSGAIGTMTLAVMSRATLGHTGRQLRASVATHIVYVSVVVAALARVGTVLEPDHAAPLLTVAASAWATAFLGFAAVYSAALCKARQS</sequence>
<feature type="transmembrane region" description="Helical" evidence="1">
    <location>
        <begin position="118"/>
        <end position="137"/>
    </location>
</feature>
<feature type="transmembrane region" description="Helical" evidence="1">
    <location>
        <begin position="144"/>
        <end position="161"/>
    </location>
</feature>
<keyword evidence="1" id="KW-0472">Membrane</keyword>
<feature type="transmembrane region" description="Helical" evidence="1">
    <location>
        <begin position="240"/>
        <end position="257"/>
    </location>
</feature>
<keyword evidence="1" id="KW-1133">Transmembrane helix</keyword>
<feature type="transmembrane region" description="Helical" evidence="1">
    <location>
        <begin position="214"/>
        <end position="234"/>
    </location>
</feature>
<evidence type="ECO:0000256" key="1">
    <source>
        <dbReference type="SAM" id="Phobius"/>
    </source>
</evidence>
<dbReference type="Proteomes" id="UP000243904">
    <property type="component" value="Chromosome I"/>
</dbReference>
<dbReference type="RefSeq" id="WP_146690635.1">
    <property type="nucleotide sequence ID" value="NZ_LT629750.1"/>
</dbReference>
<reference evidence="3" key="1">
    <citation type="submission" date="2016-10" db="EMBL/GenBank/DDBJ databases">
        <authorList>
            <person name="Varghese N."/>
            <person name="Submissions S."/>
        </authorList>
    </citation>
    <scope>NUCLEOTIDE SEQUENCE [LARGE SCALE GENOMIC DNA]</scope>
    <source>
        <strain evidence="3">GAS369</strain>
    </source>
</reference>
<feature type="transmembrane region" description="Helical" evidence="1">
    <location>
        <begin position="173"/>
        <end position="194"/>
    </location>
</feature>
<feature type="transmembrane region" description="Helical" evidence="1">
    <location>
        <begin position="295"/>
        <end position="317"/>
    </location>
</feature>
<protein>
    <submittedName>
        <fullName evidence="2">Uncharacterized protein involved in response to NO</fullName>
    </submittedName>
</protein>
<dbReference type="EMBL" id="LT629750">
    <property type="protein sequence ID" value="SDT56965.1"/>
    <property type="molecule type" value="Genomic_DNA"/>
</dbReference>
<proteinExistence type="predicted"/>